<gene>
    <name evidence="1" type="ORF">HK44_007265</name>
</gene>
<sequence length="58" mass="6292">MSTLCFTSEHEWLRLEASGELTGHDSLAAIKAIAAKNELFRNHIGQGYFPCQTGVGAL</sequence>
<accession>A0A010ST19</accession>
<name>A0A010ST19_PSEFL</name>
<dbReference type="EMBL" id="AFOY02000015">
    <property type="protein sequence ID" value="EXF94118.1"/>
    <property type="molecule type" value="Genomic_DNA"/>
</dbReference>
<evidence type="ECO:0000313" key="1">
    <source>
        <dbReference type="EMBL" id="EXF94118.1"/>
    </source>
</evidence>
<proteinExistence type="predicted"/>
<dbReference type="RefSeq" id="WP_019690270.1">
    <property type="nucleotide sequence ID" value="NZ_AFOY02000015.1"/>
</dbReference>
<dbReference type="PATRIC" id="fig|1042209.11.peg.3833"/>
<evidence type="ECO:0000313" key="2">
    <source>
        <dbReference type="Proteomes" id="UP000022611"/>
    </source>
</evidence>
<comment type="caution">
    <text evidence="1">The sequence shown here is derived from an EMBL/GenBank/DDBJ whole genome shotgun (WGS) entry which is preliminary data.</text>
</comment>
<dbReference type="HOGENOM" id="CLU_2975897_0_0_6"/>
<organism evidence="1 2">
    <name type="scientific">Pseudomonas fluorescens HK44</name>
    <dbReference type="NCBI Taxonomy" id="1042209"/>
    <lineage>
        <taxon>Bacteria</taxon>
        <taxon>Pseudomonadati</taxon>
        <taxon>Pseudomonadota</taxon>
        <taxon>Gammaproteobacteria</taxon>
        <taxon>Pseudomonadales</taxon>
        <taxon>Pseudomonadaceae</taxon>
        <taxon>Pseudomonas</taxon>
    </lineage>
</organism>
<protein>
    <submittedName>
        <fullName evidence="1">Uncharacterized protein</fullName>
    </submittedName>
</protein>
<dbReference type="Proteomes" id="UP000022611">
    <property type="component" value="Unassembled WGS sequence"/>
</dbReference>
<dbReference type="AlphaFoldDB" id="A0A010ST19"/>
<reference evidence="1 2" key="1">
    <citation type="journal article" date="2011" name="J. Bacteriol.">
        <title>Draft genome sequence of the polycyclic aromatic hydrocarbon-degrading, genetically engineered bioluminescent bioreporter Pseudomonas fluorescens HK44.</title>
        <authorList>
            <person name="Chauhan A."/>
            <person name="Layton A.C."/>
            <person name="Williams D.E."/>
            <person name="Smartt A.E."/>
            <person name="Ripp S."/>
            <person name="Karpinets T.V."/>
            <person name="Brown S.D."/>
            <person name="Sayler G.S."/>
        </authorList>
    </citation>
    <scope>NUCLEOTIDE SEQUENCE [LARGE SCALE GENOMIC DNA]</scope>
    <source>
        <strain evidence="1 2">HK44</strain>
    </source>
</reference>